<dbReference type="OrthoDB" id="193413at2"/>
<protein>
    <submittedName>
        <fullName evidence="3">DUF2383 domain-containing protein</fullName>
    </submittedName>
</protein>
<dbReference type="InterPro" id="IPR009078">
    <property type="entry name" value="Ferritin-like_SF"/>
</dbReference>
<gene>
    <name evidence="3" type="ORF">HMI49_06040</name>
</gene>
<reference evidence="3 4" key="1">
    <citation type="submission" date="2020-05" db="EMBL/GenBank/DDBJ databases">
        <authorList>
            <person name="Whitworth D."/>
        </authorList>
    </citation>
    <scope>NUCLEOTIDE SEQUENCE [LARGE SCALE GENOMIC DNA]</scope>
    <source>
        <strain evidence="3 4">AB043B</strain>
    </source>
</reference>
<accession>A0A3A8I2F6</accession>
<dbReference type="RefSeq" id="WP_120526028.1">
    <property type="nucleotide sequence ID" value="NZ_JABFJV010000020.1"/>
</dbReference>
<dbReference type="EMBL" id="JABFJV010000020">
    <property type="protein sequence ID" value="NOK32757.1"/>
    <property type="molecule type" value="Genomic_DNA"/>
</dbReference>
<dbReference type="Pfam" id="PF09537">
    <property type="entry name" value="DUF2383"/>
    <property type="match status" value="1"/>
</dbReference>
<evidence type="ECO:0000256" key="1">
    <source>
        <dbReference type="SAM" id="Coils"/>
    </source>
</evidence>
<keyword evidence="4" id="KW-1185">Reference proteome</keyword>
<organism evidence="3 4">
    <name type="scientific">Corallococcus exercitus</name>
    <dbReference type="NCBI Taxonomy" id="2316736"/>
    <lineage>
        <taxon>Bacteria</taxon>
        <taxon>Pseudomonadati</taxon>
        <taxon>Myxococcota</taxon>
        <taxon>Myxococcia</taxon>
        <taxon>Myxococcales</taxon>
        <taxon>Cystobacterineae</taxon>
        <taxon>Myxococcaceae</taxon>
        <taxon>Corallococcus</taxon>
    </lineage>
</organism>
<dbReference type="InterPro" id="IPR019052">
    <property type="entry name" value="DUF2383"/>
</dbReference>
<feature type="domain" description="DUF2383" evidence="2">
    <location>
        <begin position="8"/>
        <end position="108"/>
    </location>
</feature>
<proteinExistence type="predicted"/>
<dbReference type="CDD" id="cd00657">
    <property type="entry name" value="Ferritin_like"/>
    <property type="match status" value="1"/>
</dbReference>
<feature type="coiled-coil region" evidence="1">
    <location>
        <begin position="38"/>
        <end position="65"/>
    </location>
</feature>
<keyword evidence="1" id="KW-0175">Coiled coil</keyword>
<sequence length="147" mass="16232">MANAAAELETLNSFLRGEISAVETYRLASKHIETEVARTEVEACLHDHEKRVEALTERIEKLGGKPAQGSGPWGLFAKAVQAGADLLGEKRAIDALEEGEDHGLKDYTRDVDKLHGEARTFVRQQLLPSQKQTHARLSALKKNPTLH</sequence>
<comment type="caution">
    <text evidence="3">The sequence shown here is derived from an EMBL/GenBank/DDBJ whole genome shotgun (WGS) entry which is preliminary data.</text>
</comment>
<dbReference type="SUPFAM" id="SSF47240">
    <property type="entry name" value="Ferritin-like"/>
    <property type="match status" value="1"/>
</dbReference>
<dbReference type="InterPro" id="IPR012347">
    <property type="entry name" value="Ferritin-like"/>
</dbReference>
<name>A0A3A8I2F6_9BACT</name>
<evidence type="ECO:0000259" key="2">
    <source>
        <dbReference type="Pfam" id="PF09537"/>
    </source>
</evidence>
<dbReference type="Proteomes" id="UP000563426">
    <property type="component" value="Unassembled WGS sequence"/>
</dbReference>
<evidence type="ECO:0000313" key="4">
    <source>
        <dbReference type="Proteomes" id="UP000563426"/>
    </source>
</evidence>
<evidence type="ECO:0000313" key="3">
    <source>
        <dbReference type="EMBL" id="NOK32757.1"/>
    </source>
</evidence>
<dbReference type="Gene3D" id="1.20.1260.10">
    <property type="match status" value="1"/>
</dbReference>
<dbReference type="AlphaFoldDB" id="A0A3A8I2F6"/>